<proteinExistence type="predicted"/>
<dbReference type="CDD" id="cd00093">
    <property type="entry name" value="HTH_XRE"/>
    <property type="match status" value="1"/>
</dbReference>
<dbReference type="InterPro" id="IPR010982">
    <property type="entry name" value="Lambda_DNA-bd_dom_sf"/>
</dbReference>
<gene>
    <name evidence="2" type="ORF">Lsha_1675</name>
</gene>
<dbReference type="SUPFAM" id="SSF47413">
    <property type="entry name" value="lambda repressor-like DNA-binding domains"/>
    <property type="match status" value="1"/>
</dbReference>
<comment type="caution">
    <text evidence="2">The sequence shown here is derived from an EMBL/GenBank/DDBJ whole genome shotgun (WGS) entry which is preliminary data.</text>
</comment>
<dbReference type="RefSeq" id="WP_018576982.1">
    <property type="nucleotide sequence ID" value="NZ_KB892393.1"/>
</dbReference>
<dbReference type="Pfam" id="PF01381">
    <property type="entry name" value="HTH_3"/>
    <property type="match status" value="1"/>
</dbReference>
<dbReference type="EMBL" id="LNYW01000046">
    <property type="protein sequence ID" value="KTD59925.1"/>
    <property type="molecule type" value="Genomic_DNA"/>
</dbReference>
<dbReference type="SMART" id="SM00530">
    <property type="entry name" value="HTH_XRE"/>
    <property type="match status" value="1"/>
</dbReference>
<dbReference type="PROSITE" id="PS50943">
    <property type="entry name" value="HTH_CROC1"/>
    <property type="match status" value="1"/>
</dbReference>
<accession>A0A0W0YSR7</accession>
<dbReference type="Proteomes" id="UP000054600">
    <property type="component" value="Unassembled WGS sequence"/>
</dbReference>
<evidence type="ECO:0000259" key="1">
    <source>
        <dbReference type="PROSITE" id="PS50943"/>
    </source>
</evidence>
<dbReference type="PATRIC" id="fig|1122169.6.peg.1926"/>
<name>A0A0W0YSR7_9GAMM</name>
<dbReference type="eggNOG" id="COG1476">
    <property type="taxonomic scope" value="Bacteria"/>
</dbReference>
<organism evidence="2 3">
    <name type="scientific">Legionella shakespearei DSM 23087</name>
    <dbReference type="NCBI Taxonomy" id="1122169"/>
    <lineage>
        <taxon>Bacteria</taxon>
        <taxon>Pseudomonadati</taxon>
        <taxon>Pseudomonadota</taxon>
        <taxon>Gammaproteobacteria</taxon>
        <taxon>Legionellales</taxon>
        <taxon>Legionellaceae</taxon>
        <taxon>Legionella</taxon>
    </lineage>
</organism>
<dbReference type="Gene3D" id="1.10.260.40">
    <property type="entry name" value="lambda repressor-like DNA-binding domains"/>
    <property type="match status" value="1"/>
</dbReference>
<evidence type="ECO:0000313" key="2">
    <source>
        <dbReference type="EMBL" id="KTD59925.1"/>
    </source>
</evidence>
<reference evidence="2 3" key="1">
    <citation type="submission" date="2015-11" db="EMBL/GenBank/DDBJ databases">
        <title>Genomic analysis of 38 Legionella species identifies large and diverse effector repertoires.</title>
        <authorList>
            <person name="Burstein D."/>
            <person name="Amaro F."/>
            <person name="Zusman T."/>
            <person name="Lifshitz Z."/>
            <person name="Cohen O."/>
            <person name="Gilbert J.A."/>
            <person name="Pupko T."/>
            <person name="Shuman H.A."/>
            <person name="Segal G."/>
        </authorList>
    </citation>
    <scope>NUCLEOTIDE SEQUENCE [LARGE SCALE GENOMIC DNA]</scope>
    <source>
        <strain evidence="2 3">ATCC 49655</strain>
    </source>
</reference>
<evidence type="ECO:0000313" key="3">
    <source>
        <dbReference type="Proteomes" id="UP000054600"/>
    </source>
</evidence>
<sequence length="109" mass="12617">MKIKTFNSLTIQACKLLGEMIQYERKNKSWTKKELAERLNISHVTLNRLEDGDLSCAIGFYFEAATLLGISLFAMDKNPLYYQLQNIEEKNTLLPKRIRKKPSGVDDDF</sequence>
<feature type="domain" description="HTH cro/C1-type" evidence="1">
    <location>
        <begin position="21"/>
        <end position="50"/>
    </location>
</feature>
<dbReference type="OrthoDB" id="7365273at2"/>
<dbReference type="AlphaFoldDB" id="A0A0W0YSR7"/>
<dbReference type="InterPro" id="IPR001387">
    <property type="entry name" value="Cro/C1-type_HTH"/>
</dbReference>
<dbReference type="STRING" id="1122169.Lsha_1675"/>
<dbReference type="GO" id="GO:0003677">
    <property type="term" value="F:DNA binding"/>
    <property type="evidence" value="ECO:0007669"/>
    <property type="project" value="InterPro"/>
</dbReference>
<keyword evidence="3" id="KW-1185">Reference proteome</keyword>
<protein>
    <recommendedName>
        <fullName evidence="1">HTH cro/C1-type domain-containing protein</fullName>
    </recommendedName>
</protein>